<name>A0A1H6UIA7_9LACT</name>
<keyword evidence="3" id="KW-0808">Transferase</keyword>
<keyword evidence="4" id="KW-0547">Nucleotide-binding</keyword>
<keyword evidence="6" id="KW-0067">ATP-binding</keyword>
<evidence type="ECO:0000256" key="2">
    <source>
        <dbReference type="ARBA" id="ARBA00005983"/>
    </source>
</evidence>
<organism evidence="10 11">
    <name type="scientific">Alkalibacterium gilvum</name>
    <dbReference type="NCBI Taxonomy" id="1130080"/>
    <lineage>
        <taxon>Bacteria</taxon>
        <taxon>Bacillati</taxon>
        <taxon>Bacillota</taxon>
        <taxon>Bacilli</taxon>
        <taxon>Lactobacillales</taxon>
        <taxon>Carnobacteriaceae</taxon>
        <taxon>Alkalibacterium</taxon>
    </lineage>
</organism>
<dbReference type="SMART" id="SM00046">
    <property type="entry name" value="DAGKc"/>
    <property type="match status" value="1"/>
</dbReference>
<gene>
    <name evidence="10" type="ORF">SAMN04488113_12818</name>
</gene>
<dbReference type="Proteomes" id="UP000198564">
    <property type="component" value="Unassembled WGS sequence"/>
</dbReference>
<keyword evidence="5 10" id="KW-0418">Kinase</keyword>
<dbReference type="GO" id="GO:0008654">
    <property type="term" value="P:phospholipid biosynthetic process"/>
    <property type="evidence" value="ECO:0007669"/>
    <property type="project" value="UniProtKB-KW"/>
</dbReference>
<evidence type="ECO:0000256" key="3">
    <source>
        <dbReference type="ARBA" id="ARBA00022679"/>
    </source>
</evidence>
<evidence type="ECO:0000259" key="9">
    <source>
        <dbReference type="PROSITE" id="PS50146"/>
    </source>
</evidence>
<protein>
    <submittedName>
        <fullName evidence="10">Lipid kinase, YegS/Rv2252/BmrU family</fullName>
    </submittedName>
</protein>
<dbReference type="RefSeq" id="WP_091635491.1">
    <property type="nucleotide sequence ID" value="NZ_FNYW01000028.1"/>
</dbReference>
<proteinExistence type="inferred from homology"/>
<dbReference type="InterPro" id="IPR017438">
    <property type="entry name" value="ATP-NAD_kinase_N"/>
</dbReference>
<keyword evidence="7" id="KW-0594">Phospholipid biosynthesis</keyword>
<dbReference type="Gene3D" id="2.60.200.40">
    <property type="match status" value="1"/>
</dbReference>
<dbReference type="InterPro" id="IPR016064">
    <property type="entry name" value="NAD/diacylglycerol_kinase_sf"/>
</dbReference>
<dbReference type="AlphaFoldDB" id="A0A1H6UIA7"/>
<evidence type="ECO:0000313" key="11">
    <source>
        <dbReference type="Proteomes" id="UP000198564"/>
    </source>
</evidence>
<reference evidence="11" key="1">
    <citation type="submission" date="2016-10" db="EMBL/GenBank/DDBJ databases">
        <authorList>
            <person name="Varghese N."/>
            <person name="Submissions S."/>
        </authorList>
    </citation>
    <scope>NUCLEOTIDE SEQUENCE [LARGE SCALE GENOMIC DNA]</scope>
    <source>
        <strain evidence="11">DSM 25751</strain>
    </source>
</reference>
<dbReference type="EMBL" id="FNYW01000028">
    <property type="protein sequence ID" value="SEI87920.1"/>
    <property type="molecule type" value="Genomic_DNA"/>
</dbReference>
<dbReference type="OrthoDB" id="9786026at2"/>
<dbReference type="InterPro" id="IPR001206">
    <property type="entry name" value="Diacylglycerol_kinase_cat_dom"/>
</dbReference>
<keyword evidence="7" id="KW-0444">Lipid biosynthesis</keyword>
<evidence type="ECO:0000256" key="7">
    <source>
        <dbReference type="ARBA" id="ARBA00023209"/>
    </source>
</evidence>
<dbReference type="SUPFAM" id="SSF111331">
    <property type="entry name" value="NAD kinase/diacylglycerol kinase-like"/>
    <property type="match status" value="1"/>
</dbReference>
<evidence type="ECO:0000256" key="5">
    <source>
        <dbReference type="ARBA" id="ARBA00022777"/>
    </source>
</evidence>
<dbReference type="STRING" id="1130080.SAMN04488113_12818"/>
<keyword evidence="11" id="KW-1185">Reference proteome</keyword>
<evidence type="ECO:0000256" key="1">
    <source>
        <dbReference type="ARBA" id="ARBA00001946"/>
    </source>
</evidence>
<evidence type="ECO:0000313" key="10">
    <source>
        <dbReference type="EMBL" id="SEI87920.1"/>
    </source>
</evidence>
<dbReference type="Gene3D" id="3.40.50.10330">
    <property type="entry name" value="Probable inorganic polyphosphate/atp-NAD kinase, domain 1"/>
    <property type="match status" value="1"/>
</dbReference>
<dbReference type="Pfam" id="PF19279">
    <property type="entry name" value="YegS_C"/>
    <property type="match status" value="1"/>
</dbReference>
<evidence type="ECO:0000256" key="4">
    <source>
        <dbReference type="ARBA" id="ARBA00022741"/>
    </source>
</evidence>
<dbReference type="PROSITE" id="PS50146">
    <property type="entry name" value="DAGK"/>
    <property type="match status" value="1"/>
</dbReference>
<comment type="cofactor">
    <cofactor evidence="1">
        <name>Mg(2+)</name>
        <dbReference type="ChEBI" id="CHEBI:18420"/>
    </cofactor>
</comment>
<keyword evidence="8" id="KW-1208">Phospholipid metabolism</keyword>
<comment type="similarity">
    <text evidence="2">Belongs to the diacylglycerol/lipid kinase family.</text>
</comment>
<dbReference type="PANTHER" id="PTHR12358">
    <property type="entry name" value="SPHINGOSINE KINASE"/>
    <property type="match status" value="1"/>
</dbReference>
<evidence type="ECO:0000256" key="8">
    <source>
        <dbReference type="ARBA" id="ARBA00023264"/>
    </source>
</evidence>
<dbReference type="InterPro" id="IPR050187">
    <property type="entry name" value="Lipid_Phosphate_FormReg"/>
</dbReference>
<accession>A0A1H6UIA7</accession>
<sequence length="304" mass="33635">MNVKHLVFIVNKFSRNGGSIISKLERVMPLFECTYDVHITRYPKHATELSESLVKERKQDSIIVAVGGDGTLNEVLTGLLNADSKPLTPLAYIPIGSGNDFARSLQLSFNLKESIHKIINTTSSTYLDVLIGESNSGNIVAVNSIGVGLDGMVINSLEKNKNKQRIGKFSYLASVISAYFSQKTFSLEILTDKGTYTYKQSLLAVCTNNTFFGGGIPIHPNALSTDGMVDLVIAEKVSFFELLTILFSILTNQKHLQHKKLHSYRTAFCNLTITPSQYGQHDGELISQKVDQLSVKTIKHPFFI</sequence>
<dbReference type="PANTHER" id="PTHR12358:SF54">
    <property type="entry name" value="SPHINGOSINE KINASE RELATED PROTEIN"/>
    <property type="match status" value="1"/>
</dbReference>
<dbReference type="GO" id="GO:0005524">
    <property type="term" value="F:ATP binding"/>
    <property type="evidence" value="ECO:0007669"/>
    <property type="project" value="UniProtKB-KW"/>
</dbReference>
<evidence type="ECO:0000256" key="6">
    <source>
        <dbReference type="ARBA" id="ARBA00022840"/>
    </source>
</evidence>
<keyword evidence="7" id="KW-0443">Lipid metabolism</keyword>
<dbReference type="InterPro" id="IPR045540">
    <property type="entry name" value="YegS/DAGK_C"/>
</dbReference>
<dbReference type="Pfam" id="PF00781">
    <property type="entry name" value="DAGK_cat"/>
    <property type="match status" value="1"/>
</dbReference>
<dbReference type="GO" id="GO:0016301">
    <property type="term" value="F:kinase activity"/>
    <property type="evidence" value="ECO:0007669"/>
    <property type="project" value="UniProtKB-KW"/>
</dbReference>
<feature type="domain" description="DAGKc" evidence="9">
    <location>
        <begin position="1"/>
        <end position="136"/>
    </location>
</feature>